<feature type="domain" description="Ubiquitin-like" evidence="2">
    <location>
        <begin position="207"/>
        <end position="280"/>
    </location>
</feature>
<dbReference type="SUPFAM" id="SSF54236">
    <property type="entry name" value="Ubiquitin-like"/>
    <property type="match status" value="3"/>
</dbReference>
<proteinExistence type="predicted"/>
<dbReference type="InterPro" id="IPR050158">
    <property type="entry name" value="Ubiquitin_ubiquitin-like"/>
</dbReference>
<dbReference type="Pfam" id="PF00240">
    <property type="entry name" value="ubiquitin"/>
    <property type="match status" value="3"/>
</dbReference>
<dbReference type="AlphaFoldDB" id="A0A803Q6Y3"/>
<organism evidence="3 4">
    <name type="scientific">Cannabis sativa</name>
    <name type="common">Hemp</name>
    <name type="synonym">Marijuana</name>
    <dbReference type="NCBI Taxonomy" id="3483"/>
    <lineage>
        <taxon>Eukaryota</taxon>
        <taxon>Viridiplantae</taxon>
        <taxon>Streptophyta</taxon>
        <taxon>Embryophyta</taxon>
        <taxon>Tracheophyta</taxon>
        <taxon>Spermatophyta</taxon>
        <taxon>Magnoliopsida</taxon>
        <taxon>eudicotyledons</taxon>
        <taxon>Gunneridae</taxon>
        <taxon>Pentapetalae</taxon>
        <taxon>rosids</taxon>
        <taxon>fabids</taxon>
        <taxon>Rosales</taxon>
        <taxon>Cannabaceae</taxon>
        <taxon>Cannabis</taxon>
    </lineage>
</organism>
<evidence type="ECO:0000256" key="1">
    <source>
        <dbReference type="ARBA" id="ARBA00022499"/>
    </source>
</evidence>
<dbReference type="Gene3D" id="3.10.20.90">
    <property type="entry name" value="Phosphatidylinositol 3-kinase Catalytic Subunit, Chain A, domain 1"/>
    <property type="match status" value="3"/>
</dbReference>
<dbReference type="Gramene" id="evm.model.07.9">
    <property type="protein sequence ID" value="cds.evm.model.07.9"/>
    <property type="gene ID" value="evm.TU.07.9"/>
</dbReference>
<evidence type="ECO:0000259" key="2">
    <source>
        <dbReference type="PROSITE" id="PS50053"/>
    </source>
</evidence>
<dbReference type="InterPro" id="IPR019956">
    <property type="entry name" value="Ubiquitin_dom"/>
</dbReference>
<dbReference type="EnsemblPlants" id="evm.model.07.9">
    <property type="protein sequence ID" value="cds.evm.model.07.9"/>
    <property type="gene ID" value="evm.TU.07.9"/>
</dbReference>
<dbReference type="GO" id="GO:0003729">
    <property type="term" value="F:mRNA binding"/>
    <property type="evidence" value="ECO:0007669"/>
    <property type="project" value="UniProtKB-ARBA"/>
</dbReference>
<dbReference type="PROSITE" id="PS50053">
    <property type="entry name" value="UBIQUITIN_2"/>
    <property type="match status" value="3"/>
</dbReference>
<dbReference type="InterPro" id="IPR000626">
    <property type="entry name" value="Ubiquitin-like_dom"/>
</dbReference>
<protein>
    <recommendedName>
        <fullName evidence="2">Ubiquitin-like domain-containing protein</fullName>
    </recommendedName>
</protein>
<feature type="domain" description="Ubiquitin-like" evidence="2">
    <location>
        <begin position="54"/>
        <end position="133"/>
    </location>
</feature>
<feature type="domain" description="Ubiquitin-like" evidence="2">
    <location>
        <begin position="134"/>
        <end position="202"/>
    </location>
</feature>
<dbReference type="OMA" id="YHIVHEI"/>
<sequence>MEAPRHWRLLSKGYKKLKSTNLASSQHQITTVDDKIQHQHNKDNKNHQISSTWMKLYVKIAAVSNKRKTIVVEARGYHIVHEIKSKILVAEGIRQDEYSLFHGGISLEDYRTLESLGIKTESTLHLIFHPTTSLPIIVRTPNGKLLSFQVQVLYTVCNLKTIVESFIGCPVDECKMVYAGKELEDCKSLAFYEIEENSNLELQPCWIQVLVKTWSSKTITLHVMRSNTIKEVKEKLFCKVGMPICRQKIVFCGRILNDQNRNLSSYNVQKDSTLHMLLKH</sequence>
<keyword evidence="4" id="KW-1185">Reference proteome</keyword>
<dbReference type="SMART" id="SM00213">
    <property type="entry name" value="UBQ"/>
    <property type="match status" value="3"/>
</dbReference>
<dbReference type="PRINTS" id="PR00348">
    <property type="entry name" value="UBIQUITIN"/>
</dbReference>
<accession>A0A803Q6Y3</accession>
<dbReference type="CDD" id="cd17039">
    <property type="entry name" value="Ubl_ubiquitin_like"/>
    <property type="match status" value="1"/>
</dbReference>
<evidence type="ECO:0000313" key="3">
    <source>
        <dbReference type="EnsemblPlants" id="cds.evm.model.07.9"/>
    </source>
</evidence>
<reference evidence="3" key="1">
    <citation type="submission" date="2018-11" db="EMBL/GenBank/DDBJ databases">
        <authorList>
            <person name="Grassa J C."/>
        </authorList>
    </citation>
    <scope>NUCLEOTIDE SEQUENCE [LARGE SCALE GENOMIC DNA]</scope>
</reference>
<keyword evidence="1" id="KW-1017">Isopeptide bond</keyword>
<name>A0A803Q6Y3_CANSA</name>
<dbReference type="PANTHER" id="PTHR10666">
    <property type="entry name" value="UBIQUITIN"/>
    <property type="match status" value="1"/>
</dbReference>
<dbReference type="EMBL" id="UZAU01000626">
    <property type="status" value="NOT_ANNOTATED_CDS"/>
    <property type="molecule type" value="Genomic_DNA"/>
</dbReference>
<dbReference type="InterPro" id="IPR029071">
    <property type="entry name" value="Ubiquitin-like_domsf"/>
</dbReference>
<reference evidence="3" key="2">
    <citation type="submission" date="2021-03" db="UniProtKB">
        <authorList>
            <consortium name="EnsemblPlants"/>
        </authorList>
    </citation>
    <scope>IDENTIFICATION</scope>
</reference>
<evidence type="ECO:0000313" key="4">
    <source>
        <dbReference type="Proteomes" id="UP000596661"/>
    </source>
</evidence>
<dbReference type="Proteomes" id="UP000596661">
    <property type="component" value="Chromosome 7"/>
</dbReference>